<dbReference type="InterPro" id="IPR036236">
    <property type="entry name" value="Znf_C2H2_sf"/>
</dbReference>
<proteinExistence type="predicted"/>
<dbReference type="PANTHER" id="PTHR46481">
    <property type="entry name" value="ZINC FINGER BED DOMAIN-CONTAINING PROTEIN 4"/>
    <property type="match status" value="1"/>
</dbReference>
<feature type="domain" description="BED-type" evidence="7">
    <location>
        <begin position="46"/>
        <end position="101"/>
    </location>
</feature>
<accession>A0AAW1M3Z4</accession>
<dbReference type="Pfam" id="PF02892">
    <property type="entry name" value="zf-BED"/>
    <property type="match status" value="1"/>
</dbReference>
<keyword evidence="4" id="KW-0805">Transcription regulation</keyword>
<dbReference type="Proteomes" id="UP001443914">
    <property type="component" value="Unassembled WGS sequence"/>
</dbReference>
<keyword evidence="2 6" id="KW-0863">Zinc-finger</keyword>
<name>A0AAW1M3Z4_SAPOF</name>
<dbReference type="EMBL" id="JBDFQZ010000003">
    <property type="protein sequence ID" value="KAK9740353.1"/>
    <property type="molecule type" value="Genomic_DNA"/>
</dbReference>
<dbReference type="AlphaFoldDB" id="A0AAW1M3Z4"/>
<evidence type="ECO:0000256" key="2">
    <source>
        <dbReference type="ARBA" id="ARBA00022771"/>
    </source>
</evidence>
<keyword evidence="1" id="KW-0479">Metal-binding</keyword>
<keyword evidence="9" id="KW-1185">Reference proteome</keyword>
<sequence>RLIYTSNTHKNTHSTPIRLSFVDAPNEGTGNFSVDKEGSNSLGSRKLTSEVWTFFVQVVVNNVKKAKCKSCNKLLSATSNHGTSHLMKHAKKTCTMRHLEISKGLAKLGVKTELDESTTLELKEKYKEFNQEISRNKLVIIEIIHGYPLSIVDHFGFKDFVKSLNPLFKMISRNILRNDILKMHKDEKLSIKRLLEYNDSRIAVTTDMWTASNKKKGYMVVTSHFIDQNLVLRNRILR</sequence>
<evidence type="ECO:0000256" key="1">
    <source>
        <dbReference type="ARBA" id="ARBA00022723"/>
    </source>
</evidence>
<comment type="caution">
    <text evidence="8">The sequence shown here is derived from an EMBL/GenBank/DDBJ whole genome shotgun (WGS) entry which is preliminary data.</text>
</comment>
<dbReference type="InterPro" id="IPR052035">
    <property type="entry name" value="ZnF_BED_domain_contain"/>
</dbReference>
<evidence type="ECO:0000313" key="9">
    <source>
        <dbReference type="Proteomes" id="UP001443914"/>
    </source>
</evidence>
<dbReference type="PANTHER" id="PTHR46481:SF11">
    <property type="entry name" value="ZINC FINGER BED DOMAIN-CONTAINING PROTEIN RICESLEEPER 2-LIKE"/>
    <property type="match status" value="1"/>
</dbReference>
<protein>
    <recommendedName>
        <fullName evidence="7">BED-type domain-containing protein</fullName>
    </recommendedName>
</protein>
<feature type="non-terminal residue" evidence="8">
    <location>
        <position position="1"/>
    </location>
</feature>
<evidence type="ECO:0000256" key="4">
    <source>
        <dbReference type="ARBA" id="ARBA00023015"/>
    </source>
</evidence>
<organism evidence="8 9">
    <name type="scientific">Saponaria officinalis</name>
    <name type="common">Common soapwort</name>
    <name type="synonym">Lychnis saponaria</name>
    <dbReference type="NCBI Taxonomy" id="3572"/>
    <lineage>
        <taxon>Eukaryota</taxon>
        <taxon>Viridiplantae</taxon>
        <taxon>Streptophyta</taxon>
        <taxon>Embryophyta</taxon>
        <taxon>Tracheophyta</taxon>
        <taxon>Spermatophyta</taxon>
        <taxon>Magnoliopsida</taxon>
        <taxon>eudicotyledons</taxon>
        <taxon>Gunneridae</taxon>
        <taxon>Pentapetalae</taxon>
        <taxon>Caryophyllales</taxon>
        <taxon>Caryophyllaceae</taxon>
        <taxon>Caryophylleae</taxon>
        <taxon>Saponaria</taxon>
    </lineage>
</organism>
<evidence type="ECO:0000256" key="3">
    <source>
        <dbReference type="ARBA" id="ARBA00022833"/>
    </source>
</evidence>
<dbReference type="PROSITE" id="PS50808">
    <property type="entry name" value="ZF_BED"/>
    <property type="match status" value="1"/>
</dbReference>
<reference evidence="8" key="1">
    <citation type="submission" date="2024-03" db="EMBL/GenBank/DDBJ databases">
        <title>WGS assembly of Saponaria officinalis var. Norfolk2.</title>
        <authorList>
            <person name="Jenkins J."/>
            <person name="Shu S."/>
            <person name="Grimwood J."/>
            <person name="Barry K."/>
            <person name="Goodstein D."/>
            <person name="Schmutz J."/>
            <person name="Leebens-Mack J."/>
            <person name="Osbourn A."/>
        </authorList>
    </citation>
    <scope>NUCLEOTIDE SEQUENCE [LARGE SCALE GENOMIC DNA]</scope>
    <source>
        <strain evidence="8">JIC</strain>
    </source>
</reference>
<evidence type="ECO:0000256" key="5">
    <source>
        <dbReference type="ARBA" id="ARBA00023163"/>
    </source>
</evidence>
<dbReference type="SUPFAM" id="SSF57667">
    <property type="entry name" value="beta-beta-alpha zinc fingers"/>
    <property type="match status" value="1"/>
</dbReference>
<dbReference type="GO" id="GO:0008270">
    <property type="term" value="F:zinc ion binding"/>
    <property type="evidence" value="ECO:0007669"/>
    <property type="project" value="UniProtKB-KW"/>
</dbReference>
<evidence type="ECO:0000259" key="7">
    <source>
        <dbReference type="PROSITE" id="PS50808"/>
    </source>
</evidence>
<dbReference type="SMART" id="SM00614">
    <property type="entry name" value="ZnF_BED"/>
    <property type="match status" value="1"/>
</dbReference>
<evidence type="ECO:0000313" key="8">
    <source>
        <dbReference type="EMBL" id="KAK9740353.1"/>
    </source>
</evidence>
<evidence type="ECO:0000256" key="6">
    <source>
        <dbReference type="PROSITE-ProRule" id="PRU00027"/>
    </source>
</evidence>
<keyword evidence="3" id="KW-0862">Zinc</keyword>
<keyword evidence="5" id="KW-0804">Transcription</keyword>
<gene>
    <name evidence="8" type="ORF">RND81_03G028700</name>
</gene>
<dbReference type="InterPro" id="IPR003656">
    <property type="entry name" value="Znf_BED"/>
</dbReference>
<dbReference type="GO" id="GO:0003677">
    <property type="term" value="F:DNA binding"/>
    <property type="evidence" value="ECO:0007669"/>
    <property type="project" value="InterPro"/>
</dbReference>